<organism evidence="2 3">
    <name type="scientific">Gregarina niphandrodes</name>
    <name type="common">Septate eugregarine</name>
    <dbReference type="NCBI Taxonomy" id="110365"/>
    <lineage>
        <taxon>Eukaryota</taxon>
        <taxon>Sar</taxon>
        <taxon>Alveolata</taxon>
        <taxon>Apicomplexa</taxon>
        <taxon>Conoidasida</taxon>
        <taxon>Gregarinasina</taxon>
        <taxon>Eugregarinorida</taxon>
        <taxon>Gregarinidae</taxon>
        <taxon>Gregarina</taxon>
    </lineage>
</organism>
<dbReference type="EMBL" id="AFNH02000421">
    <property type="protein sequence ID" value="EZG70508.1"/>
    <property type="molecule type" value="Genomic_DNA"/>
</dbReference>
<gene>
    <name evidence="2" type="ORF">GNI_055430</name>
</gene>
<evidence type="ECO:0000313" key="3">
    <source>
        <dbReference type="Proteomes" id="UP000019763"/>
    </source>
</evidence>
<dbReference type="GeneID" id="22912050"/>
<proteinExistence type="predicted"/>
<dbReference type="AlphaFoldDB" id="A0A023B8V3"/>
<accession>A0A023B8V3</accession>
<keyword evidence="3" id="KW-1185">Reference proteome</keyword>
<comment type="caution">
    <text evidence="2">The sequence shown here is derived from an EMBL/GenBank/DDBJ whole genome shotgun (WGS) entry which is preliminary data.</text>
</comment>
<name>A0A023B8V3_GRENI</name>
<feature type="region of interest" description="Disordered" evidence="1">
    <location>
        <begin position="117"/>
        <end position="144"/>
    </location>
</feature>
<sequence>MAQPPTRQALLQHVFEETVHVAGRLLPDTVEFLQQHDCRTVVILSANDTDSLLCVHVLQSCLSERLGLLVKLYVAACYADLLLASVRFRQESAVVIFINCCARIYIGDLFTDQEVHNEGENAQGDNRGRGMRDREMRNDQGYQNRRSGDKLLCLVDYHRPYDPEYVSNSLEQMAGRRKAASGLATNAVHIYLTEADYSRLKVQVYDKKEAGSFEKSTSDHDTNSISTIVDIMSLDLGEYVADDTSYAICYEALVETGILDSVETSSRPTQPDLFGYYAAMSLSFHVLQGHYTYRQYLSQINEIRRIMKCNLQEEINLPLLRFQSLKNTAEFSILHIGARLIYDNLNALRTELEINSVQSIRDTSCASIHRTLWEHKHCVEHTLCDSTRLSPVMVMVLAMLGRSAECGYNREESWENGECVWSIFIVPGVSYGELYFADGFDEDSSRGVE</sequence>
<dbReference type="VEuPathDB" id="CryptoDB:GNI_055430"/>
<evidence type="ECO:0000256" key="1">
    <source>
        <dbReference type="SAM" id="MobiDB-lite"/>
    </source>
</evidence>
<reference evidence="2" key="1">
    <citation type="submission" date="2013-12" db="EMBL/GenBank/DDBJ databases">
        <authorList>
            <person name="Omoto C.K."/>
            <person name="Sibley D."/>
            <person name="Venepally P."/>
            <person name="Hadjithomas M."/>
            <person name="Karamycheva S."/>
            <person name="Brunk B."/>
            <person name="Roos D."/>
            <person name="Caler E."/>
            <person name="Lorenzi H."/>
        </authorList>
    </citation>
    <scope>NUCLEOTIDE SEQUENCE</scope>
</reference>
<feature type="compositionally biased region" description="Basic and acidic residues" evidence="1">
    <location>
        <begin position="126"/>
        <end position="138"/>
    </location>
</feature>
<evidence type="ECO:0000313" key="2">
    <source>
        <dbReference type="EMBL" id="EZG70508.1"/>
    </source>
</evidence>
<dbReference type="RefSeq" id="XP_011129928.1">
    <property type="nucleotide sequence ID" value="XM_011131626.1"/>
</dbReference>
<protein>
    <submittedName>
        <fullName evidence="2">Uncharacterized protein</fullName>
    </submittedName>
</protein>
<dbReference type="Proteomes" id="UP000019763">
    <property type="component" value="Unassembled WGS sequence"/>
</dbReference>